<keyword evidence="9" id="KW-0833">Ubl conjugation pathway</keyword>
<feature type="domain" description="RING-CH-type" evidence="17">
    <location>
        <begin position="29"/>
        <end position="90"/>
    </location>
</feature>
<evidence type="ECO:0000256" key="14">
    <source>
        <dbReference type="SAM" id="MobiDB-lite"/>
    </source>
</evidence>
<feature type="transmembrane region" description="Helical" evidence="15">
    <location>
        <begin position="1724"/>
        <end position="1743"/>
    </location>
</feature>
<feature type="region of interest" description="Disordered" evidence="14">
    <location>
        <begin position="611"/>
        <end position="669"/>
    </location>
</feature>
<evidence type="ECO:0000256" key="6">
    <source>
        <dbReference type="ARBA" id="ARBA00022692"/>
    </source>
</evidence>
<feature type="compositionally biased region" description="Polar residues" evidence="14">
    <location>
        <begin position="9"/>
        <end position="25"/>
    </location>
</feature>
<feature type="domain" description="RING-type" evidence="16">
    <location>
        <begin position="37"/>
        <end position="84"/>
    </location>
</feature>
<feature type="compositionally biased region" description="Polar residues" evidence="14">
    <location>
        <begin position="647"/>
        <end position="661"/>
    </location>
</feature>
<comment type="caution">
    <text evidence="18">The sequence shown here is derived from an EMBL/GenBank/DDBJ whole genome shotgun (WGS) entry which is preliminary data.</text>
</comment>
<comment type="catalytic activity">
    <reaction evidence="1">
        <text>S-ubiquitinyl-[E2 ubiquitin-conjugating enzyme]-L-cysteine + [acceptor protein]-L-lysine = [E2 ubiquitin-conjugating enzyme]-L-cysteine + N(6)-ubiquitinyl-[acceptor protein]-L-lysine.</text>
        <dbReference type="EC" id="2.3.2.27"/>
    </reaction>
</comment>
<dbReference type="SMART" id="SM00744">
    <property type="entry name" value="RINGv"/>
    <property type="match status" value="1"/>
</dbReference>
<dbReference type="InterPro" id="IPR011016">
    <property type="entry name" value="Znf_RING-CH"/>
</dbReference>
<feature type="region of interest" description="Disordered" evidence="14">
    <location>
        <begin position="1"/>
        <end position="30"/>
    </location>
</feature>
<evidence type="ECO:0000256" key="15">
    <source>
        <dbReference type="SAM" id="Phobius"/>
    </source>
</evidence>
<evidence type="ECO:0000259" key="17">
    <source>
        <dbReference type="PROSITE" id="PS51292"/>
    </source>
</evidence>
<evidence type="ECO:0000256" key="5">
    <source>
        <dbReference type="ARBA" id="ARBA00022679"/>
    </source>
</evidence>
<dbReference type="GO" id="GO:0061630">
    <property type="term" value="F:ubiquitin protein ligase activity"/>
    <property type="evidence" value="ECO:0007669"/>
    <property type="project" value="UniProtKB-EC"/>
</dbReference>
<keyword evidence="8 13" id="KW-0863">Zinc-finger</keyword>
<dbReference type="PROSITE" id="PS50089">
    <property type="entry name" value="ZF_RING_2"/>
    <property type="match status" value="1"/>
</dbReference>
<keyword evidence="10" id="KW-0862">Zinc</keyword>
<keyword evidence="19" id="KW-1185">Reference proteome</keyword>
<accession>A0A9P9BSW4</accession>
<feature type="transmembrane region" description="Helical" evidence="15">
    <location>
        <begin position="1170"/>
        <end position="1191"/>
    </location>
</feature>
<protein>
    <recommendedName>
        <fullName evidence="4">RING-type E3 ubiquitin transferase</fullName>
        <ecNumber evidence="4">2.3.2.27</ecNumber>
    </recommendedName>
</protein>
<feature type="transmembrane region" description="Helical" evidence="15">
    <location>
        <begin position="1655"/>
        <end position="1678"/>
    </location>
</feature>
<dbReference type="Proteomes" id="UP000756346">
    <property type="component" value="Unassembled WGS sequence"/>
</dbReference>
<dbReference type="Pfam" id="PF12906">
    <property type="entry name" value="RINGv"/>
    <property type="match status" value="1"/>
</dbReference>
<keyword evidence="11 15" id="KW-1133">Transmembrane helix</keyword>
<evidence type="ECO:0000256" key="11">
    <source>
        <dbReference type="ARBA" id="ARBA00022989"/>
    </source>
</evidence>
<dbReference type="InterPro" id="IPR013083">
    <property type="entry name" value="Znf_RING/FYVE/PHD"/>
</dbReference>
<feature type="compositionally biased region" description="Polar residues" evidence="14">
    <location>
        <begin position="413"/>
        <end position="429"/>
    </location>
</feature>
<dbReference type="EMBL" id="JAGTJQ010000002">
    <property type="protein sequence ID" value="KAH7038305.1"/>
    <property type="molecule type" value="Genomic_DNA"/>
</dbReference>
<dbReference type="SUPFAM" id="SSF57850">
    <property type="entry name" value="RING/U-box"/>
    <property type="match status" value="1"/>
</dbReference>
<evidence type="ECO:0000256" key="12">
    <source>
        <dbReference type="ARBA" id="ARBA00023136"/>
    </source>
</evidence>
<dbReference type="InterPro" id="IPR056521">
    <property type="entry name" value="MARCHF6-like_C"/>
</dbReference>
<name>A0A9P9BSW4_9PEZI</name>
<evidence type="ECO:0000256" key="7">
    <source>
        <dbReference type="ARBA" id="ARBA00022723"/>
    </source>
</evidence>
<dbReference type="GO" id="GO:0008270">
    <property type="term" value="F:zinc ion binding"/>
    <property type="evidence" value="ECO:0007669"/>
    <property type="project" value="UniProtKB-KW"/>
</dbReference>
<dbReference type="PROSITE" id="PS51292">
    <property type="entry name" value="ZF_RING_CH"/>
    <property type="match status" value="1"/>
</dbReference>
<dbReference type="PANTHER" id="PTHR13145:SF0">
    <property type="entry name" value="E3 UBIQUITIN-PROTEIN LIGASE MARCHF6"/>
    <property type="match status" value="1"/>
</dbReference>
<dbReference type="Pfam" id="PF25417">
    <property type="entry name" value="DUF7889"/>
    <property type="match status" value="1"/>
</dbReference>
<feature type="transmembrane region" description="Helical" evidence="15">
    <location>
        <begin position="1612"/>
        <end position="1634"/>
    </location>
</feature>
<evidence type="ECO:0000256" key="4">
    <source>
        <dbReference type="ARBA" id="ARBA00012483"/>
    </source>
</evidence>
<feature type="transmembrane region" description="Helical" evidence="15">
    <location>
        <begin position="301"/>
        <end position="320"/>
    </location>
</feature>
<dbReference type="InterPro" id="IPR057211">
    <property type="entry name" value="DUF7889"/>
</dbReference>
<evidence type="ECO:0000256" key="10">
    <source>
        <dbReference type="ARBA" id="ARBA00022833"/>
    </source>
</evidence>
<organism evidence="18 19">
    <name type="scientific">Microdochium trichocladiopsis</name>
    <dbReference type="NCBI Taxonomy" id="1682393"/>
    <lineage>
        <taxon>Eukaryota</taxon>
        <taxon>Fungi</taxon>
        <taxon>Dikarya</taxon>
        <taxon>Ascomycota</taxon>
        <taxon>Pezizomycotina</taxon>
        <taxon>Sordariomycetes</taxon>
        <taxon>Xylariomycetidae</taxon>
        <taxon>Xylariales</taxon>
        <taxon>Microdochiaceae</taxon>
        <taxon>Microdochium</taxon>
    </lineage>
</organism>
<evidence type="ECO:0000256" key="13">
    <source>
        <dbReference type="PROSITE-ProRule" id="PRU00175"/>
    </source>
</evidence>
<feature type="transmembrane region" description="Helical" evidence="15">
    <location>
        <begin position="1461"/>
        <end position="1484"/>
    </location>
</feature>
<dbReference type="CDD" id="cd16702">
    <property type="entry name" value="RING_CH-C4HC3_MARCH6"/>
    <property type="match status" value="1"/>
</dbReference>
<evidence type="ECO:0000256" key="9">
    <source>
        <dbReference type="ARBA" id="ARBA00022786"/>
    </source>
</evidence>
<feature type="compositionally biased region" description="Polar residues" evidence="14">
    <location>
        <begin position="551"/>
        <end position="565"/>
    </location>
</feature>
<dbReference type="RefSeq" id="XP_046017426.1">
    <property type="nucleotide sequence ID" value="XM_046156444.1"/>
</dbReference>
<evidence type="ECO:0000313" key="19">
    <source>
        <dbReference type="Proteomes" id="UP000756346"/>
    </source>
</evidence>
<dbReference type="InterPro" id="IPR001841">
    <property type="entry name" value="Znf_RING"/>
</dbReference>
<dbReference type="GO" id="GO:0036503">
    <property type="term" value="P:ERAD pathway"/>
    <property type="evidence" value="ECO:0007669"/>
    <property type="project" value="TreeGrafter"/>
</dbReference>
<dbReference type="OrthoDB" id="1108038at2759"/>
<evidence type="ECO:0000256" key="3">
    <source>
        <dbReference type="ARBA" id="ARBA00004906"/>
    </source>
</evidence>
<keyword evidence="6 15" id="KW-0812">Transmembrane</keyword>
<feature type="compositionally biased region" description="Polar residues" evidence="14">
    <location>
        <begin position="511"/>
        <end position="522"/>
    </location>
</feature>
<feature type="transmembrane region" description="Helical" evidence="15">
    <location>
        <begin position="118"/>
        <end position="137"/>
    </location>
</feature>
<comment type="subcellular location">
    <subcellularLocation>
        <location evidence="2">Membrane</location>
        <topology evidence="2">Multi-pass membrane protein</topology>
    </subcellularLocation>
</comment>
<gene>
    <name evidence="18" type="ORF">B0I36DRAFT_346300</name>
</gene>
<feature type="transmembrane region" description="Helical" evidence="15">
    <location>
        <begin position="1504"/>
        <end position="1522"/>
    </location>
</feature>
<dbReference type="Gene3D" id="3.30.40.10">
    <property type="entry name" value="Zinc/RING finger domain, C3HC4 (zinc finger)"/>
    <property type="match status" value="1"/>
</dbReference>
<sequence>MPTMDDELPSTTFQDGADASSTSRPINDMNPADPDTCRICRGEATPDEPLFYPCKCSGSIKYVHQDCLMEWLSHSQKKHCELCKTPFRFTKLYSPDMPKRLPFHVFVTHMAKYIFRNVLVWLRATLVASVWLGWLPYLMRSVWSFLFWISDEGFGPGPTATGSTFDLSGRQGYSLSISGPGSATCPSSPLFEHQGHPTTAASLGDFNDRLLKALFKPINVAAGQPWWMSLLRLLFGSNAALTDGTTDVPLNGIDAIDTTNVTISAVESGPSSLLSEVSVLRNLTRHPAINRTIITVLEGQIITILVIVCFILIILVRDYVVQQQPELNMRAALAAADDNPPVAPAGAVPPGEVEVHEVAEQDNDSTDGNDFEPEMFHLDEQDGRPLEPHDPPANIQNRRIAVLRRRAARQNMQNTLDLPDSMNTDSSQGPVADEPLAESRQSRDGAAAEQGDDYTAVLAGALRDNAPQSTVSMYLRIYREEGGDRDRILRKIREEGLEDRLRQWVGITLAMPQQPSPSTQPNGLRPMPPQSQGLPPAPPSPEAIEQEDNGKFSTMSSTWDWTNLESGDIDTSEKGKGKEQSRPSDELDATRAPANLPWHTFGRQAGEAIGQQTNDEGRLSPFRSPSTFSGRPRSISDGPQRHETINPLANNNWSFSRTPQLNHAEGATPPVADFDELRYTSFPSADDAPWTVEAARHDEAPALSDREPSEGALDDAFIPDNWEDQADLDDGFEAPGPPIEESMQGPEAEAGNMARREEPAGFVHRMADFMWGDVDADALDDLARENAVDIFGDDQAAPFIDNGLGVDDAGNLDDELAPDVMEAAVAAGLDPEALEDQEDFEGIMELIGMRGPLAGLFQNAIFCAFLVSISIFLGIFVPYNIGRVAVWVIANPTRLVRMAFSFSKFVQDCALMIIGFSVAPLFKLLEFWRRTFHVDVGGQVLERANAQTINIAMGAFNRTTTSLLSEFHLITASEMRNFSAISHEALDFVKADIRYLINCVVATLDYLFGGDYITKLGTVREVVMTNMPAAIDMLRKSPSILTEPSSWTISLNITEKASTVNPGLASWDASDRTLAVLAGYLALSFAAGLYLGRGRPFSSSEATQDWEASIIDALNQASGVMKVILIISIEMLVFPLYCGMLLDFALLPLFEDTTLKSRMLFTYNFPLTSIFVHWFVGTGYMFHFALFVAMCRKIMRKGVLYFIRDPDDPEFHPVRDVLERNVTTQLRKIMFSAFVYGALVIVCLGGVVWGLSMALPNVLPIHYSSNEPVLEFPIDLLFYNFLMPLAVRFFKPSDGLHSMYTWWFRTCARGLRLTWFLFGERQIDEEGSLITSAAQIDRDLPWWRRLFLEVTPEGQVAPKNWTNFFEGGHSTPTSMLSEQWLEDLSDQKKALVESGQLVGNGRFVRSPASDQVKITKGQPVFLEVSEHNARIDDKPDLPETDIYSGVHYQLVYVPPFFRFRIFLFILFIWLFAAVTGVGFTIIPLVFGRQMFKALIPSHIRTNDIYAFSIGIYILGSLGYFLLHAQSTWANVSEWFHVRLQTMLAQNVVQRGQRVLRQTARLAYAYAMLLVVFPLLITVVVELYVMMPLHTYISSSNSTRLDGLQQGHTVRVIQAWTLGILYLKLGSRALTVYGGRPAHAVRAVLRRGWLDPDVGVLTRAFVIPGMAVGSLLIFGPPIFAKLWLSGLFIDTSNSNLSQQDGSAGADEVPHLTTITREQRVMAYRMAYPITALFWLAILVSRRILRIVSGWQVRIRDEAYLMGERLHNFGGTTVRATGPTWRGQRQL</sequence>
<evidence type="ECO:0000256" key="1">
    <source>
        <dbReference type="ARBA" id="ARBA00000900"/>
    </source>
</evidence>
<dbReference type="PANTHER" id="PTHR13145">
    <property type="entry name" value="SSM4 PROTEIN"/>
    <property type="match status" value="1"/>
</dbReference>
<evidence type="ECO:0000256" key="2">
    <source>
        <dbReference type="ARBA" id="ARBA00004141"/>
    </source>
</evidence>
<reference evidence="18" key="1">
    <citation type="journal article" date="2021" name="Nat. Commun.">
        <title>Genetic determinants of endophytism in the Arabidopsis root mycobiome.</title>
        <authorList>
            <person name="Mesny F."/>
            <person name="Miyauchi S."/>
            <person name="Thiergart T."/>
            <person name="Pickel B."/>
            <person name="Atanasova L."/>
            <person name="Karlsson M."/>
            <person name="Huettel B."/>
            <person name="Barry K.W."/>
            <person name="Haridas S."/>
            <person name="Chen C."/>
            <person name="Bauer D."/>
            <person name="Andreopoulos W."/>
            <person name="Pangilinan J."/>
            <person name="LaButti K."/>
            <person name="Riley R."/>
            <person name="Lipzen A."/>
            <person name="Clum A."/>
            <person name="Drula E."/>
            <person name="Henrissat B."/>
            <person name="Kohler A."/>
            <person name="Grigoriev I.V."/>
            <person name="Martin F.M."/>
            <person name="Hacquard S."/>
        </authorList>
    </citation>
    <scope>NUCLEOTIDE SEQUENCE</scope>
    <source>
        <strain evidence="18">MPI-CAGE-CH-0230</strain>
    </source>
</reference>
<feature type="transmembrane region" description="Helical" evidence="15">
    <location>
        <begin position="856"/>
        <end position="879"/>
    </location>
</feature>
<dbReference type="EC" id="2.3.2.27" evidence="4"/>
<feature type="transmembrane region" description="Helical" evidence="15">
    <location>
        <begin position="1123"/>
        <end position="1150"/>
    </location>
</feature>
<feature type="transmembrane region" description="Helical" evidence="15">
    <location>
        <begin position="899"/>
        <end position="922"/>
    </location>
</feature>
<keyword evidence="7" id="KW-0479">Metal-binding</keyword>
<dbReference type="GO" id="GO:0005789">
    <property type="term" value="C:endoplasmic reticulum membrane"/>
    <property type="evidence" value="ECO:0007669"/>
    <property type="project" value="TreeGrafter"/>
</dbReference>
<evidence type="ECO:0000256" key="8">
    <source>
        <dbReference type="ARBA" id="ARBA00022771"/>
    </source>
</evidence>
<comment type="pathway">
    <text evidence="3">Protein modification; protein ubiquitination.</text>
</comment>
<proteinExistence type="predicted"/>
<feature type="region of interest" description="Disordered" evidence="14">
    <location>
        <begin position="413"/>
        <end position="450"/>
    </location>
</feature>
<feature type="transmembrane region" description="Helical" evidence="15">
    <location>
        <begin position="1272"/>
        <end position="1290"/>
    </location>
</feature>
<feature type="compositionally biased region" description="Basic and acidic residues" evidence="14">
    <location>
        <begin position="571"/>
        <end position="589"/>
    </location>
</feature>
<keyword evidence="5" id="KW-0808">Transferase</keyword>
<dbReference type="FunFam" id="3.30.40.10:FF:000287">
    <property type="entry name" value="RING finger membrane protein"/>
    <property type="match status" value="1"/>
</dbReference>
<dbReference type="Pfam" id="PF23113">
    <property type="entry name" value="MARCHF6_C"/>
    <property type="match status" value="1"/>
</dbReference>
<feature type="transmembrane region" description="Helical" evidence="15">
    <location>
        <begin position="1562"/>
        <end position="1592"/>
    </location>
</feature>
<feature type="transmembrane region" description="Helical" evidence="15">
    <location>
        <begin position="1229"/>
        <end position="1252"/>
    </location>
</feature>
<evidence type="ECO:0000259" key="16">
    <source>
        <dbReference type="PROSITE" id="PS50089"/>
    </source>
</evidence>
<feature type="region of interest" description="Disordered" evidence="14">
    <location>
        <begin position="510"/>
        <end position="597"/>
    </location>
</feature>
<evidence type="ECO:0000313" key="18">
    <source>
        <dbReference type="EMBL" id="KAH7038305.1"/>
    </source>
</evidence>
<dbReference type="GeneID" id="70185990"/>
<keyword evidence="12 15" id="KW-0472">Membrane</keyword>